<evidence type="ECO:0000313" key="4">
    <source>
        <dbReference type="Proteomes" id="UP001271007"/>
    </source>
</evidence>
<evidence type="ECO:0000256" key="1">
    <source>
        <dbReference type="ARBA" id="ARBA00006484"/>
    </source>
</evidence>
<organism evidence="3 4">
    <name type="scientific">Extremus antarcticus</name>
    <dbReference type="NCBI Taxonomy" id="702011"/>
    <lineage>
        <taxon>Eukaryota</taxon>
        <taxon>Fungi</taxon>
        <taxon>Dikarya</taxon>
        <taxon>Ascomycota</taxon>
        <taxon>Pezizomycotina</taxon>
        <taxon>Dothideomycetes</taxon>
        <taxon>Dothideomycetidae</taxon>
        <taxon>Mycosphaerellales</taxon>
        <taxon>Extremaceae</taxon>
        <taxon>Extremus</taxon>
    </lineage>
</organism>
<sequence>MSSSTFVIFGSGLQRPGIGVSVAKAFGEKHFVRIVLCGRNAERLETDRTQVVEAAKQVGRAVGVIAVPVDLSNRESLREALEKIGSFGVLGCVYHNAARINPVEPLSVSAEEIEEDFKTGNLALYIIAQWAIPLLKSGGHPSPSFFVTNSLLPEEPIPYLLSLSMSKASQQNMMVSLEAAFGKDIHFGLIKVGGIVAPENKYLNPTNIAKQAVQLFEQEKGAWKLQVIIKE</sequence>
<dbReference type="AlphaFoldDB" id="A0AAJ0G5Z6"/>
<protein>
    <submittedName>
        <fullName evidence="3">Uncharacterized protein</fullName>
    </submittedName>
</protein>
<keyword evidence="2" id="KW-0560">Oxidoreductase</keyword>
<dbReference type="Pfam" id="PF00106">
    <property type="entry name" value="adh_short"/>
    <property type="match status" value="1"/>
</dbReference>
<gene>
    <name evidence="3" type="ORF">LTR09_009004</name>
</gene>
<accession>A0AAJ0G5Z6</accession>
<dbReference type="InterPro" id="IPR002347">
    <property type="entry name" value="SDR_fam"/>
</dbReference>
<name>A0AAJ0G5Z6_9PEZI</name>
<keyword evidence="4" id="KW-1185">Reference proteome</keyword>
<dbReference type="Proteomes" id="UP001271007">
    <property type="component" value="Unassembled WGS sequence"/>
</dbReference>
<evidence type="ECO:0000313" key="3">
    <source>
        <dbReference type="EMBL" id="KAK3049828.1"/>
    </source>
</evidence>
<dbReference type="InterPro" id="IPR036291">
    <property type="entry name" value="NAD(P)-bd_dom_sf"/>
</dbReference>
<dbReference type="GO" id="GO:0016491">
    <property type="term" value="F:oxidoreductase activity"/>
    <property type="evidence" value="ECO:0007669"/>
    <property type="project" value="UniProtKB-KW"/>
</dbReference>
<dbReference type="PANTHER" id="PTHR43669">
    <property type="entry name" value="5-KETO-D-GLUCONATE 5-REDUCTASE"/>
    <property type="match status" value="1"/>
</dbReference>
<proteinExistence type="inferred from homology"/>
<comment type="caution">
    <text evidence="3">The sequence shown here is derived from an EMBL/GenBank/DDBJ whole genome shotgun (WGS) entry which is preliminary data.</text>
</comment>
<reference evidence="3" key="1">
    <citation type="submission" date="2023-04" db="EMBL/GenBank/DDBJ databases">
        <title>Black Yeasts Isolated from many extreme environments.</title>
        <authorList>
            <person name="Coleine C."/>
            <person name="Stajich J.E."/>
            <person name="Selbmann L."/>
        </authorList>
    </citation>
    <scope>NUCLEOTIDE SEQUENCE</scope>
    <source>
        <strain evidence="3">CCFEE 5312</strain>
    </source>
</reference>
<dbReference type="EMBL" id="JAWDJX010000037">
    <property type="protein sequence ID" value="KAK3049828.1"/>
    <property type="molecule type" value="Genomic_DNA"/>
</dbReference>
<dbReference type="Gene3D" id="3.40.50.720">
    <property type="entry name" value="NAD(P)-binding Rossmann-like Domain"/>
    <property type="match status" value="1"/>
</dbReference>
<evidence type="ECO:0000256" key="2">
    <source>
        <dbReference type="ARBA" id="ARBA00023002"/>
    </source>
</evidence>
<comment type="similarity">
    <text evidence="1">Belongs to the short-chain dehydrogenases/reductases (SDR) family.</text>
</comment>
<dbReference type="SUPFAM" id="SSF51735">
    <property type="entry name" value="NAD(P)-binding Rossmann-fold domains"/>
    <property type="match status" value="1"/>
</dbReference>
<dbReference type="PANTHER" id="PTHR43669:SF3">
    <property type="entry name" value="ALCOHOL DEHYDROGENASE, PUTATIVE (AFU_ORTHOLOGUE AFUA_3G03445)-RELATED"/>
    <property type="match status" value="1"/>
</dbReference>